<sequence length="178" mass="20744">MFCDSLTSISQRSLLDLHLLIYSLLIFPARARSLRVRKQNIKTLQVSLSAVCLHQVIRDFFSPSATLKHARLLNRFRSFPPETRHSSCPARTPGAGEKYFSFVFRHLPKTCFLFITKSLQKGWDAGEVHVRALMQRPTRNFLMQVRSEEKKTCLSSRECVKLRVDKETCYDFSKFIER</sequence>
<accession>A0A4Y2NQZ7</accession>
<dbReference type="EMBL" id="BGPR01009605">
    <property type="protein sequence ID" value="GBN41099.1"/>
    <property type="molecule type" value="Genomic_DNA"/>
</dbReference>
<proteinExistence type="predicted"/>
<comment type="caution">
    <text evidence="1">The sequence shown here is derived from an EMBL/GenBank/DDBJ whole genome shotgun (WGS) entry which is preliminary data.</text>
</comment>
<gene>
    <name evidence="1" type="ORF">AVEN_189579_1</name>
</gene>
<dbReference type="Proteomes" id="UP000499080">
    <property type="component" value="Unassembled WGS sequence"/>
</dbReference>
<evidence type="ECO:0000313" key="2">
    <source>
        <dbReference type="Proteomes" id="UP000499080"/>
    </source>
</evidence>
<organism evidence="1 2">
    <name type="scientific">Araneus ventricosus</name>
    <name type="common">Orbweaver spider</name>
    <name type="synonym">Epeira ventricosa</name>
    <dbReference type="NCBI Taxonomy" id="182803"/>
    <lineage>
        <taxon>Eukaryota</taxon>
        <taxon>Metazoa</taxon>
        <taxon>Ecdysozoa</taxon>
        <taxon>Arthropoda</taxon>
        <taxon>Chelicerata</taxon>
        <taxon>Arachnida</taxon>
        <taxon>Araneae</taxon>
        <taxon>Araneomorphae</taxon>
        <taxon>Entelegynae</taxon>
        <taxon>Araneoidea</taxon>
        <taxon>Araneidae</taxon>
        <taxon>Araneus</taxon>
    </lineage>
</organism>
<evidence type="ECO:0000313" key="1">
    <source>
        <dbReference type="EMBL" id="GBN41099.1"/>
    </source>
</evidence>
<reference evidence="1 2" key="1">
    <citation type="journal article" date="2019" name="Sci. Rep.">
        <title>Orb-weaving spider Araneus ventricosus genome elucidates the spidroin gene catalogue.</title>
        <authorList>
            <person name="Kono N."/>
            <person name="Nakamura H."/>
            <person name="Ohtoshi R."/>
            <person name="Moran D.A.P."/>
            <person name="Shinohara A."/>
            <person name="Yoshida Y."/>
            <person name="Fujiwara M."/>
            <person name="Mori M."/>
            <person name="Tomita M."/>
            <person name="Arakawa K."/>
        </authorList>
    </citation>
    <scope>NUCLEOTIDE SEQUENCE [LARGE SCALE GENOMIC DNA]</scope>
</reference>
<protein>
    <submittedName>
        <fullName evidence="1">Uncharacterized protein</fullName>
    </submittedName>
</protein>
<keyword evidence="2" id="KW-1185">Reference proteome</keyword>
<name>A0A4Y2NQZ7_ARAVE</name>
<dbReference type="AlphaFoldDB" id="A0A4Y2NQZ7"/>